<gene>
    <name evidence="2" type="ORF">AMTR_s00005p00215580</name>
</gene>
<protein>
    <submittedName>
        <fullName evidence="2">Uncharacterized protein</fullName>
    </submittedName>
</protein>
<dbReference type="HOGENOM" id="CLU_2944744_0_0_1"/>
<evidence type="ECO:0000256" key="1">
    <source>
        <dbReference type="SAM" id="MobiDB-lite"/>
    </source>
</evidence>
<dbReference type="Gramene" id="ERN06818">
    <property type="protein sequence ID" value="ERN06818"/>
    <property type="gene ID" value="AMTR_s00005p00215580"/>
</dbReference>
<dbReference type="AlphaFoldDB" id="W1PFU2"/>
<accession>W1PFU2</accession>
<evidence type="ECO:0000313" key="3">
    <source>
        <dbReference type="Proteomes" id="UP000017836"/>
    </source>
</evidence>
<evidence type="ECO:0000313" key="2">
    <source>
        <dbReference type="EMBL" id="ERN06818.1"/>
    </source>
</evidence>
<sequence length="60" mass="6205">MAERVEEVRGLVFGPGELAPLRGVGSKPTIKGKGRGKASLAKAAVEKGRKVKGSMDERGG</sequence>
<name>W1PFU2_AMBTC</name>
<dbReference type="EMBL" id="KI393866">
    <property type="protein sequence ID" value="ERN06818.1"/>
    <property type="molecule type" value="Genomic_DNA"/>
</dbReference>
<reference evidence="3" key="1">
    <citation type="journal article" date="2013" name="Science">
        <title>The Amborella genome and the evolution of flowering plants.</title>
        <authorList>
            <consortium name="Amborella Genome Project"/>
        </authorList>
    </citation>
    <scope>NUCLEOTIDE SEQUENCE [LARGE SCALE GENOMIC DNA]</scope>
</reference>
<dbReference type="Proteomes" id="UP000017836">
    <property type="component" value="Unassembled WGS sequence"/>
</dbReference>
<proteinExistence type="predicted"/>
<organism evidence="2 3">
    <name type="scientific">Amborella trichopoda</name>
    <dbReference type="NCBI Taxonomy" id="13333"/>
    <lineage>
        <taxon>Eukaryota</taxon>
        <taxon>Viridiplantae</taxon>
        <taxon>Streptophyta</taxon>
        <taxon>Embryophyta</taxon>
        <taxon>Tracheophyta</taxon>
        <taxon>Spermatophyta</taxon>
        <taxon>Magnoliopsida</taxon>
        <taxon>Amborellales</taxon>
        <taxon>Amborellaceae</taxon>
        <taxon>Amborella</taxon>
    </lineage>
</organism>
<keyword evidence="3" id="KW-1185">Reference proteome</keyword>
<feature type="compositionally biased region" description="Basic and acidic residues" evidence="1">
    <location>
        <begin position="44"/>
        <end position="60"/>
    </location>
</feature>
<feature type="region of interest" description="Disordered" evidence="1">
    <location>
        <begin position="23"/>
        <end position="60"/>
    </location>
</feature>